<evidence type="ECO:0000313" key="3">
    <source>
        <dbReference type="Proteomes" id="UP000288429"/>
    </source>
</evidence>
<accession>A0A428RI77</accession>
<sequence length="115" mass="13476">MANNSPDYKKKLFPQEQKKRKQAEEQRRQAEDEARLDRERNQPTTFAEFMRRCHNLLSRSLKVETLSRSTTGKIPPPTSKYCPTRLWPWADCLAQQPAVYDSVRNYLQPAEGPQP</sequence>
<evidence type="ECO:0000256" key="1">
    <source>
        <dbReference type="SAM" id="MobiDB-lite"/>
    </source>
</evidence>
<evidence type="ECO:0000313" key="2">
    <source>
        <dbReference type="EMBL" id="RSL77224.1"/>
    </source>
</evidence>
<reference evidence="2 3" key="1">
    <citation type="submission" date="2017-06" db="EMBL/GenBank/DDBJ databases">
        <title>Cmopartive genomic analysis of Ambrosia Fusariam Clade fungi.</title>
        <authorList>
            <person name="Stajich J.E."/>
            <person name="Carrillo J."/>
            <person name="Kijimoto T."/>
            <person name="Eskalen A."/>
            <person name="O'Donnell K."/>
            <person name="Kasson M."/>
        </authorList>
    </citation>
    <scope>NUCLEOTIDE SEQUENCE [LARGE SCALE GENOMIC DNA]</scope>
    <source>
        <strain evidence="2 3">NRRL 20438</strain>
    </source>
</reference>
<feature type="region of interest" description="Disordered" evidence="1">
    <location>
        <begin position="1"/>
        <end position="45"/>
    </location>
</feature>
<comment type="caution">
    <text evidence="2">The sequence shown here is derived from an EMBL/GenBank/DDBJ whole genome shotgun (WGS) entry which is preliminary data.</text>
</comment>
<name>A0A428RI77_9HYPO</name>
<keyword evidence="3" id="KW-1185">Reference proteome</keyword>
<protein>
    <submittedName>
        <fullName evidence="2">Uncharacterized protein</fullName>
    </submittedName>
</protein>
<dbReference type="Proteomes" id="UP000288429">
    <property type="component" value="Unassembled WGS sequence"/>
</dbReference>
<organism evidence="2 3">
    <name type="scientific">Fusarium ambrosium</name>
    <dbReference type="NCBI Taxonomy" id="131363"/>
    <lineage>
        <taxon>Eukaryota</taxon>
        <taxon>Fungi</taxon>
        <taxon>Dikarya</taxon>
        <taxon>Ascomycota</taxon>
        <taxon>Pezizomycotina</taxon>
        <taxon>Sordariomycetes</taxon>
        <taxon>Hypocreomycetidae</taxon>
        <taxon>Hypocreales</taxon>
        <taxon>Nectriaceae</taxon>
        <taxon>Fusarium</taxon>
        <taxon>Fusarium solani species complex</taxon>
    </lineage>
</organism>
<proteinExistence type="predicted"/>
<dbReference type="EMBL" id="NIZV01001129">
    <property type="protein sequence ID" value="RSL77224.1"/>
    <property type="molecule type" value="Genomic_DNA"/>
</dbReference>
<gene>
    <name evidence="2" type="ORF">CDV31_017339</name>
</gene>
<dbReference type="AlphaFoldDB" id="A0A428RI77"/>
<feature type="compositionally biased region" description="Basic and acidic residues" evidence="1">
    <location>
        <begin position="22"/>
        <end position="41"/>
    </location>
</feature>